<evidence type="ECO:0008006" key="3">
    <source>
        <dbReference type="Google" id="ProtNLM"/>
    </source>
</evidence>
<dbReference type="EMBL" id="MW689258">
    <property type="protein sequence ID" value="QVW27779.1"/>
    <property type="molecule type" value="Genomic_DNA"/>
</dbReference>
<organism evidence="1 2">
    <name type="scientific">Hafnia phage Pocis76</name>
    <dbReference type="NCBI Taxonomy" id="2831174"/>
    <lineage>
        <taxon>Viruses</taxon>
        <taxon>Duplodnaviria</taxon>
        <taxon>Heunggongvirae</taxon>
        <taxon>Uroviricota</taxon>
        <taxon>Caudoviricetes</taxon>
        <taxon>Drexlerviridae</taxon>
        <taxon>Tempevirinae</taxon>
        <taxon>Pocisvirus</taxon>
        <taxon>Pocisvirus pocis76</taxon>
    </lineage>
</organism>
<evidence type="ECO:0000313" key="1">
    <source>
        <dbReference type="EMBL" id="QVW27779.1"/>
    </source>
</evidence>
<dbReference type="Proteomes" id="UP000678489">
    <property type="component" value="Segment"/>
</dbReference>
<reference evidence="1" key="1">
    <citation type="submission" date="2021-03" db="EMBL/GenBank/DDBJ databases">
        <title>Complete genome sequence of Hafnia phage Pocis76.</title>
        <authorList>
            <person name="Dislers A."/>
            <person name="Zrelovs N."/>
            <person name="Kazaks A."/>
        </authorList>
    </citation>
    <scope>NUCLEOTIDE SEQUENCE</scope>
</reference>
<dbReference type="InterPro" id="IPR057610">
    <property type="entry name" value="Gp54-like"/>
</dbReference>
<dbReference type="Pfam" id="PF25180">
    <property type="entry name" value="Gp54"/>
    <property type="match status" value="1"/>
</dbReference>
<accession>A0A8E7KY45</accession>
<evidence type="ECO:0000313" key="2">
    <source>
        <dbReference type="Proteomes" id="UP000678489"/>
    </source>
</evidence>
<sequence>MFDDQIQVKVISRNDELTKGIFKVGTVLDLDLEEMVTYHSGMVWRVKQIGNKHFALSDGETVFEVVG</sequence>
<protein>
    <recommendedName>
        <fullName evidence="3">Phage protein</fullName>
    </recommendedName>
</protein>
<name>A0A8E7KY45_9CAUD</name>
<proteinExistence type="predicted"/>
<keyword evidence="2" id="KW-1185">Reference proteome</keyword>